<feature type="domain" description="TonB-dependent receptor plug" evidence="9">
    <location>
        <begin position="123"/>
        <end position="227"/>
    </location>
</feature>
<evidence type="ECO:0000313" key="10">
    <source>
        <dbReference type="EMBL" id="MCG2590105.1"/>
    </source>
</evidence>
<name>A0ABS9KH00_9BACT</name>
<dbReference type="Pfam" id="PF07715">
    <property type="entry name" value="Plug"/>
    <property type="match status" value="1"/>
</dbReference>
<dbReference type="Proteomes" id="UP001165366">
    <property type="component" value="Unassembled WGS sequence"/>
</dbReference>
<keyword evidence="8" id="KW-0732">Signal</keyword>
<keyword evidence="4 7" id="KW-0812">Transmembrane</keyword>
<dbReference type="InterPro" id="IPR036942">
    <property type="entry name" value="Beta-barrel_TonB_sf"/>
</dbReference>
<dbReference type="InterPro" id="IPR018247">
    <property type="entry name" value="EF_Hand_1_Ca_BS"/>
</dbReference>
<sequence length="1036" mass="114880">MNYKLLTMLVCAFLFSLDAIAQVTVQGTVTDANTGELLPGVNVVIQELQTGSSTNIDGEYEILNVPEGTYTLTVTYVGYQRYTNEIEVGNSTVNQNIELQQDIFGLEEIVVTGVGSGTQTTKLGFSVSKVGEAELAEVPATDPGNALRAKIPGITVVQASGDPASSPDIRLRGSTSISGDQSPLIIVDGVITSGSLRDINMEDVESIEVVKGAAASSIYGSLAGNGVIQIITKRNAGKVDEPEITIRSEYGQSEIADDYPLATTHPYANDYVLDETGQYIVEWPSYNNYDEDRRWDNEYPVLYDNVDALFTGQPYNSNYFSLANSSENVNYLVSFENMTQGGVLEPVDDYKRNTFRVNADFIPSDNFTASFSGSYINVETPDFSGEEQGQGDNFFYSVLTSEPFLDMTERSEDGNFSNNPTGYAVQSSNWQNPLYVAQNRKYSFDRDRIIAGLNLKYDLAEWISVNARQSLDKSYLQREQFFPVGYETPTPNATLNDGYEWRRATQNSTSVTEFWFEANQSYEDINVRAIAKYLYENRSYEWFEAEGSEYVTQGIRDIGSLANDTYGIDSYQEDIRAENFFLNLDVDYQDKIIASGLIRRDGSSLFGSEERWQTYFRGSLAYRITEDFELPNINEWKVRASYGTSGNRPPFEAQYETYSATSTGISPDVLGNNEIKPSTVGEIEFGTNIAFLNRFNFEANYALTNVTDDYLPVPLSSVAGFTTQWQNIGEIESSSLEFALSGQIINKRDMSLALNLSWDTYSQEITDLGDVPPFTRDLAAAALPLFRVEEGESYGAMYGNKVLTSVNDLTVVDGEVINPGGMDVNGDGSITANDFEVNQHGYVIPAGTHGTPDEQVIYQADDSGEPSSTKIGDTVPDFKTGVSANFRYKGFGVYALLDMVSGGDVYNYTKQLLYFNARHADFEKFAEQGFDPTYNDASSAIYNLSNASSYFVEDASYVKLREVAVSYTFGPEILGSLAGAIDEIKVSVTGRNLLTFTDYTGWDPEVALRTNATNFRLDEYAYPNYRTFSGTVQVRF</sequence>
<dbReference type="Gene3D" id="2.40.170.20">
    <property type="entry name" value="TonB-dependent receptor, beta-barrel domain"/>
    <property type="match status" value="1"/>
</dbReference>
<dbReference type="Gene3D" id="2.60.40.1120">
    <property type="entry name" value="Carboxypeptidase-like, regulatory domain"/>
    <property type="match status" value="1"/>
</dbReference>
<evidence type="ECO:0000313" key="11">
    <source>
        <dbReference type="Proteomes" id="UP001165366"/>
    </source>
</evidence>
<dbReference type="EMBL" id="JAKLWS010000026">
    <property type="protein sequence ID" value="MCG2590105.1"/>
    <property type="molecule type" value="Genomic_DNA"/>
</dbReference>
<gene>
    <name evidence="10" type="ORF">L6773_16120</name>
</gene>
<dbReference type="InterPro" id="IPR012910">
    <property type="entry name" value="Plug_dom"/>
</dbReference>
<feature type="chain" id="PRO_5046899548" evidence="8">
    <location>
        <begin position="22"/>
        <end position="1036"/>
    </location>
</feature>
<comment type="subcellular location">
    <subcellularLocation>
        <location evidence="1 7">Cell outer membrane</location>
        <topology evidence="1 7">Multi-pass membrane protein</topology>
    </subcellularLocation>
</comment>
<dbReference type="Pfam" id="PF13715">
    <property type="entry name" value="CarbopepD_reg_2"/>
    <property type="match status" value="1"/>
</dbReference>
<dbReference type="InterPro" id="IPR037066">
    <property type="entry name" value="Plug_dom_sf"/>
</dbReference>
<keyword evidence="2 7" id="KW-0813">Transport</keyword>
<evidence type="ECO:0000259" key="9">
    <source>
        <dbReference type="Pfam" id="PF07715"/>
    </source>
</evidence>
<evidence type="ECO:0000256" key="2">
    <source>
        <dbReference type="ARBA" id="ARBA00022448"/>
    </source>
</evidence>
<keyword evidence="5 7" id="KW-0472">Membrane</keyword>
<dbReference type="SUPFAM" id="SSF49464">
    <property type="entry name" value="Carboxypeptidase regulatory domain-like"/>
    <property type="match status" value="1"/>
</dbReference>
<feature type="signal peptide" evidence="8">
    <location>
        <begin position="1"/>
        <end position="21"/>
    </location>
</feature>
<comment type="similarity">
    <text evidence="7">Belongs to the TonB-dependent receptor family.</text>
</comment>
<dbReference type="Gene3D" id="2.170.130.10">
    <property type="entry name" value="TonB-dependent receptor, plug domain"/>
    <property type="match status" value="1"/>
</dbReference>
<dbReference type="InterPro" id="IPR008969">
    <property type="entry name" value="CarboxyPept-like_regulatory"/>
</dbReference>
<dbReference type="InterPro" id="IPR039426">
    <property type="entry name" value="TonB-dep_rcpt-like"/>
</dbReference>
<evidence type="ECO:0000256" key="5">
    <source>
        <dbReference type="ARBA" id="ARBA00023136"/>
    </source>
</evidence>
<organism evidence="10 11">
    <name type="scientific">Rhodohalobacter sulfatireducens</name>
    <dbReference type="NCBI Taxonomy" id="2911366"/>
    <lineage>
        <taxon>Bacteria</taxon>
        <taxon>Pseudomonadati</taxon>
        <taxon>Balneolota</taxon>
        <taxon>Balneolia</taxon>
        <taxon>Balneolales</taxon>
        <taxon>Balneolaceae</taxon>
        <taxon>Rhodohalobacter</taxon>
    </lineage>
</organism>
<accession>A0ABS9KH00</accession>
<dbReference type="RefSeq" id="WP_237855462.1">
    <property type="nucleotide sequence ID" value="NZ_JAKLWS010000026.1"/>
</dbReference>
<dbReference type="SUPFAM" id="SSF56935">
    <property type="entry name" value="Porins"/>
    <property type="match status" value="1"/>
</dbReference>
<evidence type="ECO:0000256" key="1">
    <source>
        <dbReference type="ARBA" id="ARBA00004571"/>
    </source>
</evidence>
<proteinExistence type="inferred from homology"/>
<dbReference type="NCBIfam" id="TIGR04056">
    <property type="entry name" value="OMP_RagA_SusC"/>
    <property type="match status" value="1"/>
</dbReference>
<dbReference type="InterPro" id="IPR023996">
    <property type="entry name" value="TonB-dep_OMP_SusC/RagA"/>
</dbReference>
<evidence type="ECO:0000256" key="6">
    <source>
        <dbReference type="ARBA" id="ARBA00023237"/>
    </source>
</evidence>
<dbReference type="PROSITE" id="PS52016">
    <property type="entry name" value="TONB_DEPENDENT_REC_3"/>
    <property type="match status" value="1"/>
</dbReference>
<protein>
    <submittedName>
        <fullName evidence="10">SusC/RagA family TonB-linked outer membrane protein</fullName>
    </submittedName>
</protein>
<keyword evidence="6 7" id="KW-0998">Cell outer membrane</keyword>
<evidence type="ECO:0000256" key="4">
    <source>
        <dbReference type="ARBA" id="ARBA00022692"/>
    </source>
</evidence>
<evidence type="ECO:0000256" key="8">
    <source>
        <dbReference type="SAM" id="SignalP"/>
    </source>
</evidence>
<reference evidence="10" key="2">
    <citation type="submission" date="2024-05" db="EMBL/GenBank/DDBJ databases">
        <title>Rhodohalobacter halophilus gen. nov., sp. nov., a moderately halophilic member of the family Balneolaceae.</title>
        <authorList>
            <person name="Xia J."/>
        </authorList>
    </citation>
    <scope>NUCLEOTIDE SEQUENCE</scope>
    <source>
        <strain evidence="10">WB101</strain>
    </source>
</reference>
<reference evidence="10" key="1">
    <citation type="submission" date="2022-01" db="EMBL/GenBank/DDBJ databases">
        <authorList>
            <person name="Wang Y."/>
        </authorList>
    </citation>
    <scope>NUCLEOTIDE SEQUENCE</scope>
    <source>
        <strain evidence="10">WB101</strain>
    </source>
</reference>
<comment type="caution">
    <text evidence="10">The sequence shown here is derived from an EMBL/GenBank/DDBJ whole genome shotgun (WGS) entry which is preliminary data.</text>
</comment>
<evidence type="ECO:0000256" key="3">
    <source>
        <dbReference type="ARBA" id="ARBA00022452"/>
    </source>
</evidence>
<keyword evidence="11" id="KW-1185">Reference proteome</keyword>
<dbReference type="PROSITE" id="PS00018">
    <property type="entry name" value="EF_HAND_1"/>
    <property type="match status" value="1"/>
</dbReference>
<evidence type="ECO:0000256" key="7">
    <source>
        <dbReference type="PROSITE-ProRule" id="PRU01360"/>
    </source>
</evidence>
<keyword evidence="3 7" id="KW-1134">Transmembrane beta strand</keyword>